<organism evidence="2 3">
    <name type="scientific">Nocardia jiangxiensis</name>
    <dbReference type="NCBI Taxonomy" id="282685"/>
    <lineage>
        <taxon>Bacteria</taxon>
        <taxon>Bacillati</taxon>
        <taxon>Actinomycetota</taxon>
        <taxon>Actinomycetes</taxon>
        <taxon>Mycobacteriales</taxon>
        <taxon>Nocardiaceae</taxon>
        <taxon>Nocardia</taxon>
    </lineage>
</organism>
<evidence type="ECO:0000313" key="3">
    <source>
        <dbReference type="Proteomes" id="UP001601992"/>
    </source>
</evidence>
<accession>A0ABW6RYU0</accession>
<dbReference type="Gene3D" id="3.10.180.10">
    <property type="entry name" value="2,3-Dihydroxybiphenyl 1,2-Dioxygenase, domain 1"/>
    <property type="match status" value="1"/>
</dbReference>
<evidence type="ECO:0000313" key="2">
    <source>
        <dbReference type="EMBL" id="MFF3569139.1"/>
    </source>
</evidence>
<dbReference type="SUPFAM" id="SSF54593">
    <property type="entry name" value="Glyoxalase/Bleomycin resistance protein/Dihydroxybiphenyl dioxygenase"/>
    <property type="match status" value="1"/>
</dbReference>
<dbReference type="InterPro" id="IPR004360">
    <property type="entry name" value="Glyas_Fos-R_dOase_dom"/>
</dbReference>
<keyword evidence="3" id="KW-1185">Reference proteome</keyword>
<sequence>MEAKIGNVLYPVEDVEKAIAFYNVAVGLPLKFQDEARFAALDGGSTTFALAGAEEQVAGRAAAVSFKVPDVVAALREIEAAGGVVVAPAAEGPHEVRAVVQDPWGNAFIVYGPKK</sequence>
<name>A0ABW6RYU0_9NOCA</name>
<dbReference type="InterPro" id="IPR029068">
    <property type="entry name" value="Glyas_Bleomycin-R_OHBP_Dase"/>
</dbReference>
<proteinExistence type="predicted"/>
<dbReference type="PANTHER" id="PTHR33993:SF2">
    <property type="entry name" value="VOC DOMAIN-CONTAINING PROTEIN"/>
    <property type="match status" value="1"/>
</dbReference>
<reference evidence="2 3" key="1">
    <citation type="submission" date="2024-10" db="EMBL/GenBank/DDBJ databases">
        <title>The Natural Products Discovery Center: Release of the First 8490 Sequenced Strains for Exploring Actinobacteria Biosynthetic Diversity.</title>
        <authorList>
            <person name="Kalkreuter E."/>
            <person name="Kautsar S.A."/>
            <person name="Yang D."/>
            <person name="Bader C.D."/>
            <person name="Teijaro C.N."/>
            <person name="Fluegel L."/>
            <person name="Davis C.M."/>
            <person name="Simpson J.R."/>
            <person name="Lauterbach L."/>
            <person name="Steele A.D."/>
            <person name="Gui C."/>
            <person name="Meng S."/>
            <person name="Li G."/>
            <person name="Viehrig K."/>
            <person name="Ye F."/>
            <person name="Su P."/>
            <person name="Kiefer A.F."/>
            <person name="Nichols A."/>
            <person name="Cepeda A.J."/>
            <person name="Yan W."/>
            <person name="Fan B."/>
            <person name="Jiang Y."/>
            <person name="Adhikari A."/>
            <person name="Zheng C.-J."/>
            <person name="Schuster L."/>
            <person name="Cowan T.M."/>
            <person name="Smanski M.J."/>
            <person name="Chevrette M.G."/>
            <person name="De Carvalho L.P.S."/>
            <person name="Shen B."/>
        </authorList>
    </citation>
    <scope>NUCLEOTIDE SEQUENCE [LARGE SCALE GENOMIC DNA]</scope>
    <source>
        <strain evidence="2 3">NPDC002593</strain>
    </source>
</reference>
<dbReference type="PANTHER" id="PTHR33993">
    <property type="entry name" value="GLYOXALASE-RELATED"/>
    <property type="match status" value="1"/>
</dbReference>
<dbReference type="RefSeq" id="WP_387403883.1">
    <property type="nucleotide sequence ID" value="NZ_JBIAQY010000004.1"/>
</dbReference>
<dbReference type="InterPro" id="IPR037523">
    <property type="entry name" value="VOC_core"/>
</dbReference>
<evidence type="ECO:0000259" key="1">
    <source>
        <dbReference type="PROSITE" id="PS51819"/>
    </source>
</evidence>
<comment type="caution">
    <text evidence="2">The sequence shown here is derived from an EMBL/GenBank/DDBJ whole genome shotgun (WGS) entry which is preliminary data.</text>
</comment>
<feature type="domain" description="VOC" evidence="1">
    <location>
        <begin position="4"/>
        <end position="113"/>
    </location>
</feature>
<protein>
    <submittedName>
        <fullName evidence="2">VOC family protein</fullName>
    </submittedName>
</protein>
<dbReference type="PROSITE" id="PS51819">
    <property type="entry name" value="VOC"/>
    <property type="match status" value="1"/>
</dbReference>
<dbReference type="InterPro" id="IPR052164">
    <property type="entry name" value="Anthracycline_SecMetBiosynth"/>
</dbReference>
<dbReference type="Proteomes" id="UP001601992">
    <property type="component" value="Unassembled WGS sequence"/>
</dbReference>
<dbReference type="EMBL" id="JBIAQY010000004">
    <property type="protein sequence ID" value="MFF3569139.1"/>
    <property type="molecule type" value="Genomic_DNA"/>
</dbReference>
<gene>
    <name evidence="2" type="ORF">ACFYXQ_15305</name>
</gene>
<dbReference type="Pfam" id="PF00903">
    <property type="entry name" value="Glyoxalase"/>
    <property type="match status" value="1"/>
</dbReference>